<evidence type="ECO:0000256" key="1">
    <source>
        <dbReference type="SAM" id="Coils"/>
    </source>
</evidence>
<keyword evidence="2" id="KW-0282">Flagellum</keyword>
<feature type="coiled-coil region" evidence="1">
    <location>
        <begin position="72"/>
        <end position="99"/>
    </location>
</feature>
<protein>
    <submittedName>
        <fullName evidence="2">Flagellar biosynthesis protein FliP</fullName>
    </submittedName>
</protein>
<dbReference type="RefSeq" id="WP_307225929.1">
    <property type="nucleotide sequence ID" value="NZ_JAUSTT010000001.1"/>
</dbReference>
<accession>A0ABT9WME0</accession>
<evidence type="ECO:0000313" key="2">
    <source>
        <dbReference type="EMBL" id="MDQ0174457.1"/>
    </source>
</evidence>
<keyword evidence="2" id="KW-0966">Cell projection</keyword>
<keyword evidence="1" id="KW-0175">Coiled coil</keyword>
<proteinExistence type="predicted"/>
<name>A0ABT9WME0_9BACI</name>
<gene>
    <name evidence="2" type="ORF">J2S08_000288</name>
</gene>
<dbReference type="Proteomes" id="UP001223586">
    <property type="component" value="Unassembled WGS sequence"/>
</dbReference>
<sequence length="107" mass="12537">MDIKIGEDFRIVSESMCITVLRRRIIDPTKAPNWPKLKAEGRSPELREEWRESTYHTTIEQAMRSILQQKVRESEAESMAELLAEIKEIKREISEVLNTEGYCIQTK</sequence>
<keyword evidence="2" id="KW-0969">Cilium</keyword>
<reference evidence="2 3" key="1">
    <citation type="submission" date="2023-07" db="EMBL/GenBank/DDBJ databases">
        <title>Genomic Encyclopedia of Type Strains, Phase IV (KMG-IV): sequencing the most valuable type-strain genomes for metagenomic binning, comparative biology and taxonomic classification.</title>
        <authorList>
            <person name="Goeker M."/>
        </authorList>
    </citation>
    <scope>NUCLEOTIDE SEQUENCE [LARGE SCALE GENOMIC DNA]</scope>
    <source>
        <strain evidence="2 3">DSM 23837</strain>
    </source>
</reference>
<keyword evidence="3" id="KW-1185">Reference proteome</keyword>
<organism evidence="2 3">
    <name type="scientific">Bacillus chungangensis</name>
    <dbReference type="NCBI Taxonomy" id="587633"/>
    <lineage>
        <taxon>Bacteria</taxon>
        <taxon>Bacillati</taxon>
        <taxon>Bacillota</taxon>
        <taxon>Bacilli</taxon>
        <taxon>Bacillales</taxon>
        <taxon>Bacillaceae</taxon>
        <taxon>Bacillus</taxon>
    </lineage>
</organism>
<dbReference type="EMBL" id="JAUSTT010000001">
    <property type="protein sequence ID" value="MDQ0174457.1"/>
    <property type="molecule type" value="Genomic_DNA"/>
</dbReference>
<evidence type="ECO:0000313" key="3">
    <source>
        <dbReference type="Proteomes" id="UP001223586"/>
    </source>
</evidence>
<comment type="caution">
    <text evidence="2">The sequence shown here is derived from an EMBL/GenBank/DDBJ whole genome shotgun (WGS) entry which is preliminary data.</text>
</comment>